<dbReference type="KEGG" id="lgi:LOTGIDRAFT_109032"/>
<dbReference type="STRING" id="225164.V3ZJR3"/>
<keyword evidence="3" id="KW-0597">Phosphoprotein</keyword>
<keyword evidence="6" id="KW-0508">mRNA splicing</keyword>
<protein>
    <recommendedName>
        <fullName evidence="8">Serine/arginine-rich splicing factor 10</fullName>
    </recommendedName>
    <alternativeName>
        <fullName evidence="10">FUS-interacting serine-arginine-rich protein 1</fullName>
    </alternativeName>
    <alternativeName>
        <fullName evidence="12">Splicing factor, arginine/serine-rich 13A</fullName>
    </alternativeName>
    <alternativeName>
        <fullName evidence="9">TLS-associated protein with Ser-Arg repeats</fullName>
    </alternativeName>
    <alternativeName>
        <fullName evidence="11">TLS-associated serine-arginine protein</fullName>
    </alternativeName>
</protein>
<feature type="domain" description="RRM" evidence="15">
    <location>
        <begin position="10"/>
        <end position="92"/>
    </location>
</feature>
<dbReference type="OrthoDB" id="439808at2759"/>
<dbReference type="AlphaFoldDB" id="V3ZJR3"/>
<dbReference type="GeneID" id="20230422"/>
<evidence type="ECO:0000313" key="17">
    <source>
        <dbReference type="Proteomes" id="UP000030746"/>
    </source>
</evidence>
<dbReference type="PANTHER" id="PTHR23147">
    <property type="entry name" value="SERINE/ARGININE RICH SPLICING FACTOR"/>
    <property type="match status" value="1"/>
</dbReference>
<dbReference type="RefSeq" id="XP_009066420.1">
    <property type="nucleotide sequence ID" value="XM_009068172.1"/>
</dbReference>
<organism evidence="16 17">
    <name type="scientific">Lottia gigantea</name>
    <name type="common">Giant owl limpet</name>
    <dbReference type="NCBI Taxonomy" id="225164"/>
    <lineage>
        <taxon>Eukaryota</taxon>
        <taxon>Metazoa</taxon>
        <taxon>Spiralia</taxon>
        <taxon>Lophotrochozoa</taxon>
        <taxon>Mollusca</taxon>
        <taxon>Gastropoda</taxon>
        <taxon>Patellogastropoda</taxon>
        <taxon>Lottioidea</taxon>
        <taxon>Lottiidae</taxon>
        <taxon>Lottia</taxon>
    </lineage>
</organism>
<evidence type="ECO:0000256" key="6">
    <source>
        <dbReference type="ARBA" id="ARBA00023187"/>
    </source>
</evidence>
<dbReference type="InterPro" id="IPR050907">
    <property type="entry name" value="SRSF"/>
</dbReference>
<evidence type="ECO:0000259" key="15">
    <source>
        <dbReference type="PROSITE" id="PS50102"/>
    </source>
</evidence>
<dbReference type="EMBL" id="KB203854">
    <property type="protein sequence ID" value="ESO82615.1"/>
    <property type="molecule type" value="Genomic_DNA"/>
</dbReference>
<dbReference type="GO" id="GO:0048025">
    <property type="term" value="P:negative regulation of mRNA splicing, via spliceosome"/>
    <property type="evidence" value="ECO:0007669"/>
    <property type="project" value="UniProtKB-ARBA"/>
</dbReference>
<dbReference type="InterPro" id="IPR012677">
    <property type="entry name" value="Nucleotide-bd_a/b_plait_sf"/>
</dbReference>
<evidence type="ECO:0000256" key="8">
    <source>
        <dbReference type="ARBA" id="ARBA00067946"/>
    </source>
</evidence>
<keyword evidence="5 13" id="KW-0694">RNA-binding</keyword>
<keyword evidence="7" id="KW-0539">Nucleus</keyword>
<dbReference type="SUPFAM" id="SSF54928">
    <property type="entry name" value="RNA-binding domain, RBD"/>
    <property type="match status" value="1"/>
</dbReference>
<evidence type="ECO:0000256" key="13">
    <source>
        <dbReference type="PROSITE-ProRule" id="PRU00176"/>
    </source>
</evidence>
<dbReference type="CTD" id="20230422"/>
<dbReference type="PROSITE" id="PS50102">
    <property type="entry name" value="RRM"/>
    <property type="match status" value="1"/>
</dbReference>
<evidence type="ECO:0000256" key="9">
    <source>
        <dbReference type="ARBA" id="ARBA00078560"/>
    </source>
</evidence>
<dbReference type="SMART" id="SM00360">
    <property type="entry name" value="RRM"/>
    <property type="match status" value="1"/>
</dbReference>
<dbReference type="Pfam" id="PF00076">
    <property type="entry name" value="RRM_1"/>
    <property type="match status" value="1"/>
</dbReference>
<dbReference type="GO" id="GO:0016607">
    <property type="term" value="C:nuclear speck"/>
    <property type="evidence" value="ECO:0007669"/>
    <property type="project" value="UniProtKB-SubCell"/>
</dbReference>
<evidence type="ECO:0000256" key="5">
    <source>
        <dbReference type="ARBA" id="ARBA00022884"/>
    </source>
</evidence>
<evidence type="ECO:0000256" key="10">
    <source>
        <dbReference type="ARBA" id="ARBA00080089"/>
    </source>
</evidence>
<gene>
    <name evidence="16" type="ORF">LOTGIDRAFT_109032</name>
</gene>
<dbReference type="InterPro" id="IPR035979">
    <property type="entry name" value="RBD_domain_sf"/>
</dbReference>
<sequence>MSRYSRPPNTSLYIRNVPDNSRSEELRSMFGKYGPITDVYIPTDYYTRRVRGFAYIKFKNTFEDPRDADDALYHLDRTKFNGRELEIEFARGDRKSPNQMKGKDRRRSYNRYDDYDDRRRRRRSPRYAYLIDTDISY</sequence>
<evidence type="ECO:0000256" key="1">
    <source>
        <dbReference type="ARBA" id="ARBA00004324"/>
    </source>
</evidence>
<evidence type="ECO:0000256" key="7">
    <source>
        <dbReference type="ARBA" id="ARBA00023242"/>
    </source>
</evidence>
<dbReference type="GO" id="GO:0003723">
    <property type="term" value="F:RNA binding"/>
    <property type="evidence" value="ECO:0007669"/>
    <property type="project" value="UniProtKB-UniRule"/>
</dbReference>
<evidence type="ECO:0000313" key="16">
    <source>
        <dbReference type="EMBL" id="ESO82615.1"/>
    </source>
</evidence>
<comment type="subcellular location">
    <subcellularLocation>
        <location evidence="1">Nucleus speckle</location>
    </subcellularLocation>
</comment>
<name>V3ZJR3_LOTGI</name>
<evidence type="ECO:0000256" key="14">
    <source>
        <dbReference type="SAM" id="MobiDB-lite"/>
    </source>
</evidence>
<keyword evidence="17" id="KW-1185">Reference proteome</keyword>
<dbReference type="InterPro" id="IPR000504">
    <property type="entry name" value="RRM_dom"/>
</dbReference>
<dbReference type="Proteomes" id="UP000030746">
    <property type="component" value="Unassembled WGS sequence"/>
</dbReference>
<evidence type="ECO:0000256" key="12">
    <source>
        <dbReference type="ARBA" id="ARBA00084028"/>
    </source>
</evidence>
<feature type="region of interest" description="Disordered" evidence="14">
    <location>
        <begin position="91"/>
        <end position="120"/>
    </location>
</feature>
<keyword evidence="4" id="KW-0507">mRNA processing</keyword>
<proteinExistence type="inferred from homology"/>
<dbReference type="Gene3D" id="3.30.70.330">
    <property type="match status" value="1"/>
</dbReference>
<evidence type="ECO:0000256" key="4">
    <source>
        <dbReference type="ARBA" id="ARBA00022664"/>
    </source>
</evidence>
<comment type="similarity">
    <text evidence="2">Belongs to the splicing factor SR family.</text>
</comment>
<evidence type="ECO:0000256" key="3">
    <source>
        <dbReference type="ARBA" id="ARBA00022553"/>
    </source>
</evidence>
<reference evidence="16 17" key="1">
    <citation type="journal article" date="2013" name="Nature">
        <title>Insights into bilaterian evolution from three spiralian genomes.</title>
        <authorList>
            <person name="Simakov O."/>
            <person name="Marletaz F."/>
            <person name="Cho S.J."/>
            <person name="Edsinger-Gonzales E."/>
            <person name="Havlak P."/>
            <person name="Hellsten U."/>
            <person name="Kuo D.H."/>
            <person name="Larsson T."/>
            <person name="Lv J."/>
            <person name="Arendt D."/>
            <person name="Savage R."/>
            <person name="Osoegawa K."/>
            <person name="de Jong P."/>
            <person name="Grimwood J."/>
            <person name="Chapman J.A."/>
            <person name="Shapiro H."/>
            <person name="Aerts A."/>
            <person name="Otillar R.P."/>
            <person name="Terry A.Y."/>
            <person name="Boore J.L."/>
            <person name="Grigoriev I.V."/>
            <person name="Lindberg D.R."/>
            <person name="Seaver E.C."/>
            <person name="Weisblat D.A."/>
            <person name="Putnam N.H."/>
            <person name="Rokhsar D.S."/>
        </authorList>
    </citation>
    <scope>NUCLEOTIDE SEQUENCE [LARGE SCALE GENOMIC DNA]</scope>
</reference>
<dbReference type="HOGENOM" id="CLU_012062_10_2_1"/>
<dbReference type="OMA" id="RRHQNAR"/>
<dbReference type="GO" id="GO:0006397">
    <property type="term" value="P:mRNA processing"/>
    <property type="evidence" value="ECO:0007669"/>
    <property type="project" value="UniProtKB-KW"/>
</dbReference>
<evidence type="ECO:0000256" key="11">
    <source>
        <dbReference type="ARBA" id="ARBA00082354"/>
    </source>
</evidence>
<evidence type="ECO:0000256" key="2">
    <source>
        <dbReference type="ARBA" id="ARBA00010269"/>
    </source>
</evidence>
<dbReference type="FunFam" id="3.30.70.330:FF:000155">
    <property type="entry name" value="serine/arginine-rich splicing factor 10 isoform X1"/>
    <property type="match status" value="1"/>
</dbReference>
<accession>V3ZJR3</accession>
<dbReference type="GO" id="GO:0008380">
    <property type="term" value="P:RNA splicing"/>
    <property type="evidence" value="ECO:0007669"/>
    <property type="project" value="UniProtKB-KW"/>
</dbReference>